<sequence>MTDNQKFELADFLKHQHLCRSMTLQEIDKLLDFLSYEEFDRDEVIADIGQVGENLYLVVSGEVKLEHRDATGSEVEAGRLFEGELAGEMSFFDRQPRSVRMGAGTEKTGVLRLSREMYKRLRVEHPYLAVNLLEHALISLDHLFRRISTEYSQVTEYISGGGTQKG</sequence>
<dbReference type="STRING" id="381306.AN478_10655"/>
<accession>A0A0P9C480</accession>
<name>A0A0P9C480_9GAMM</name>
<dbReference type="SUPFAM" id="SSF51206">
    <property type="entry name" value="cAMP-binding domain-like"/>
    <property type="match status" value="1"/>
</dbReference>
<dbReference type="OrthoDB" id="8565101at2"/>
<reference evidence="3" key="1">
    <citation type="submission" date="2016-10" db="EMBL/GenBank/DDBJ databases">
        <authorList>
            <person name="Varghese N."/>
        </authorList>
    </citation>
    <scope>NUCLEOTIDE SEQUENCE [LARGE SCALE GENOMIC DNA]</scope>
    <source>
        <strain evidence="3">HL 19</strain>
    </source>
</reference>
<dbReference type="InterPro" id="IPR014710">
    <property type="entry name" value="RmlC-like_jellyroll"/>
</dbReference>
<dbReference type="InterPro" id="IPR018490">
    <property type="entry name" value="cNMP-bd_dom_sf"/>
</dbReference>
<dbReference type="AlphaFoldDB" id="A0A0P9C480"/>
<dbReference type="CDD" id="cd00038">
    <property type="entry name" value="CAP_ED"/>
    <property type="match status" value="1"/>
</dbReference>
<protein>
    <submittedName>
        <fullName evidence="2">Cyclic nucleotide-binding domain-containing protein</fullName>
    </submittedName>
</protein>
<evidence type="ECO:0000313" key="2">
    <source>
        <dbReference type="EMBL" id="SCX97574.1"/>
    </source>
</evidence>
<evidence type="ECO:0000259" key="1">
    <source>
        <dbReference type="PROSITE" id="PS50042"/>
    </source>
</evidence>
<dbReference type="Proteomes" id="UP000183104">
    <property type="component" value="Unassembled WGS sequence"/>
</dbReference>
<dbReference type="Gene3D" id="2.60.120.10">
    <property type="entry name" value="Jelly Rolls"/>
    <property type="match status" value="1"/>
</dbReference>
<dbReference type="SMART" id="SM00100">
    <property type="entry name" value="cNMP"/>
    <property type="match status" value="1"/>
</dbReference>
<keyword evidence="3" id="KW-1185">Reference proteome</keyword>
<gene>
    <name evidence="2" type="ORF">SAMN05661077_0903</name>
</gene>
<dbReference type="PROSITE" id="PS50042">
    <property type="entry name" value="CNMP_BINDING_3"/>
    <property type="match status" value="1"/>
</dbReference>
<feature type="domain" description="Cyclic nucleotide-binding" evidence="1">
    <location>
        <begin position="18"/>
        <end position="121"/>
    </location>
</feature>
<dbReference type="InterPro" id="IPR000595">
    <property type="entry name" value="cNMP-bd_dom"/>
</dbReference>
<dbReference type="EMBL" id="FMUN01000002">
    <property type="protein sequence ID" value="SCX97574.1"/>
    <property type="molecule type" value="Genomic_DNA"/>
</dbReference>
<dbReference type="RefSeq" id="WP_054966589.1">
    <property type="nucleotide sequence ID" value="NZ_FMUN01000002.1"/>
</dbReference>
<organism evidence="2 3">
    <name type="scientific">Thiohalorhabdus denitrificans</name>
    <dbReference type="NCBI Taxonomy" id="381306"/>
    <lineage>
        <taxon>Bacteria</taxon>
        <taxon>Pseudomonadati</taxon>
        <taxon>Pseudomonadota</taxon>
        <taxon>Gammaproteobacteria</taxon>
        <taxon>Thiohalorhabdales</taxon>
        <taxon>Thiohalorhabdaceae</taxon>
        <taxon>Thiohalorhabdus</taxon>
    </lineage>
</organism>
<dbReference type="Pfam" id="PF00027">
    <property type="entry name" value="cNMP_binding"/>
    <property type="match status" value="1"/>
</dbReference>
<evidence type="ECO:0000313" key="3">
    <source>
        <dbReference type="Proteomes" id="UP000183104"/>
    </source>
</evidence>
<proteinExistence type="predicted"/>
<dbReference type="PATRIC" id="fig|381306.5.peg.888"/>